<dbReference type="PANTHER" id="PTHR10795">
    <property type="entry name" value="PROPROTEIN CONVERTASE SUBTILISIN/KEXIN"/>
    <property type="match status" value="1"/>
</dbReference>
<dbReference type="Pfam" id="PF00082">
    <property type="entry name" value="Peptidase_S8"/>
    <property type="match status" value="1"/>
</dbReference>
<dbReference type="GO" id="GO:0006508">
    <property type="term" value="P:proteolysis"/>
    <property type="evidence" value="ECO:0007669"/>
    <property type="project" value="UniProtKB-KW"/>
</dbReference>
<comment type="similarity">
    <text evidence="1 7">Belongs to the peptidase S8 family.</text>
</comment>
<protein>
    <submittedName>
        <fullName evidence="10">Subtilisin-like protease sbt5.3</fullName>
    </submittedName>
</protein>
<comment type="caution">
    <text evidence="10">The sequence shown here is derived from an EMBL/GenBank/DDBJ whole genome shotgun (WGS) entry which is preliminary data.</text>
</comment>
<dbReference type="Proteomes" id="UP000653305">
    <property type="component" value="Unassembled WGS sequence"/>
</dbReference>
<feature type="active site" description="Charge relay system" evidence="6 7">
    <location>
        <position position="461"/>
    </location>
</feature>
<dbReference type="InterPro" id="IPR034197">
    <property type="entry name" value="Peptidases_S8_3"/>
</dbReference>
<dbReference type="InterPro" id="IPR041469">
    <property type="entry name" value="Subtilisin-like_FN3"/>
</dbReference>
<dbReference type="PROSITE" id="PS51892">
    <property type="entry name" value="SUBTILASE"/>
    <property type="match status" value="1"/>
</dbReference>
<evidence type="ECO:0000256" key="5">
    <source>
        <dbReference type="ARBA" id="ARBA00022825"/>
    </source>
</evidence>
<dbReference type="CDD" id="cd04852">
    <property type="entry name" value="Peptidases_S8_3"/>
    <property type="match status" value="1"/>
</dbReference>
<dbReference type="InterPro" id="IPR015500">
    <property type="entry name" value="Peptidase_S8_subtilisin-rel"/>
</dbReference>
<keyword evidence="3" id="KW-0732">Signal</keyword>
<dbReference type="Gene3D" id="3.50.30.30">
    <property type="match status" value="1"/>
</dbReference>
<feature type="domain" description="Peptidase S8/S53" evidence="8">
    <location>
        <begin position="48"/>
        <end position="499"/>
    </location>
</feature>
<dbReference type="Gene3D" id="3.40.50.200">
    <property type="entry name" value="Peptidase S8/S53 domain"/>
    <property type="match status" value="1"/>
</dbReference>
<evidence type="ECO:0000256" key="6">
    <source>
        <dbReference type="PIRSR" id="PIRSR615500-1"/>
    </source>
</evidence>
<dbReference type="InterPro" id="IPR023828">
    <property type="entry name" value="Peptidase_S8_Ser-AS"/>
</dbReference>
<dbReference type="PROSITE" id="PS00138">
    <property type="entry name" value="SUBTILASE_SER"/>
    <property type="match status" value="1"/>
</dbReference>
<dbReference type="AlphaFoldDB" id="A0A830C916"/>
<organism evidence="10 11">
    <name type="scientific">Phtheirospermum japonicum</name>
    <dbReference type="NCBI Taxonomy" id="374723"/>
    <lineage>
        <taxon>Eukaryota</taxon>
        <taxon>Viridiplantae</taxon>
        <taxon>Streptophyta</taxon>
        <taxon>Embryophyta</taxon>
        <taxon>Tracheophyta</taxon>
        <taxon>Spermatophyta</taxon>
        <taxon>Magnoliopsida</taxon>
        <taxon>eudicotyledons</taxon>
        <taxon>Gunneridae</taxon>
        <taxon>Pentapetalae</taxon>
        <taxon>asterids</taxon>
        <taxon>lamiids</taxon>
        <taxon>Lamiales</taxon>
        <taxon>Orobanchaceae</taxon>
        <taxon>Orobanchaceae incertae sedis</taxon>
        <taxon>Phtheirospermum</taxon>
    </lineage>
</organism>
<dbReference type="PRINTS" id="PR00723">
    <property type="entry name" value="SUBTILISIN"/>
</dbReference>
<dbReference type="InterPro" id="IPR000209">
    <property type="entry name" value="Peptidase_S8/S53_dom"/>
</dbReference>
<keyword evidence="5 7" id="KW-0720">Serine protease</keyword>
<evidence type="ECO:0000256" key="4">
    <source>
        <dbReference type="ARBA" id="ARBA00022801"/>
    </source>
</evidence>
<dbReference type="OrthoDB" id="10256524at2759"/>
<proteinExistence type="inferred from homology"/>
<dbReference type="Pfam" id="PF17766">
    <property type="entry name" value="fn3_6"/>
    <property type="match status" value="1"/>
</dbReference>
<gene>
    <name evidence="10" type="ORF">PHJA_001708800</name>
</gene>
<dbReference type="FunFam" id="2.60.40.2310:FF:000001">
    <property type="entry name" value="Subtilisin-like protease SBT1.5"/>
    <property type="match status" value="1"/>
</dbReference>
<dbReference type="GO" id="GO:0004252">
    <property type="term" value="F:serine-type endopeptidase activity"/>
    <property type="evidence" value="ECO:0007669"/>
    <property type="project" value="UniProtKB-UniRule"/>
</dbReference>
<evidence type="ECO:0000259" key="8">
    <source>
        <dbReference type="Pfam" id="PF00082"/>
    </source>
</evidence>
<dbReference type="InterPro" id="IPR036852">
    <property type="entry name" value="Peptidase_S8/S53_dom_sf"/>
</dbReference>
<sequence length="685" mass="74301">MIYTYSDKEGVISVFESQVLKMHTTRSWDFMGLTLNSTRGTPLQLSRGDDIIVGLIDSGVWPESASFMEEPGMGPIPKSWKGQCIAGEQFDPKKACNRKLIGAQYYLAGFERRYGKINTSRDKDYRSARDFLGHGTHTASTAVGSRSSNASIFGFARGTARGGAPRARLAVYKACWNRNYDGDCMEEDVLAAFDAALNDGVNVISVSIGKPPPLRRFFESSSDIGSFHAMQLGVSVVFSAGNRGPDPSLVENVNPWSISVAASNMDRSFPTKILLANDGSYFVGESLIAKPISGVLARASSYFFSGVCTYGNWKGYPATGKILVCFSTDGSIDSEDAEYAAYKANATALIFVQPPTRPTAVVSIIPVIRIDTIQGSKLYQQSFNLTKVQILQSETTLQWSPAPVASYYSSRGPSSISPDFLKPDISAPGTNILAAWPLIQAPSVFDNDDRSVEWSFLSGTSMACPHVSGVVALLKSAHPTWSPAAIRSALMTTAYSRDDTGDSILAQGSTKPSNPFDIGAGHMNPVQAFDPGLIYDMTTQDYVLFLCNNGYSDEQIQAMVTCEPITACPKCADKKHKSDWSINYPSITVSDLKGPTSVGRTVRNVGPNKAATYRVRTVNPTGVSVVVWPKVLNFSSLNEEKRYCVTLQPVKISQPGRYGFGSIVWSDGVHEVRSPLVVQVNNDEV</sequence>
<dbReference type="InterPro" id="IPR045051">
    <property type="entry name" value="SBT"/>
</dbReference>
<name>A0A830C916_9LAMI</name>
<keyword evidence="4 7" id="KW-0378">Hydrolase</keyword>
<feature type="domain" description="Subtilisin-like protease fibronectin type-III" evidence="9">
    <location>
        <begin position="582"/>
        <end position="678"/>
    </location>
</feature>
<feature type="active site" description="Charge relay system" evidence="6 7">
    <location>
        <position position="57"/>
    </location>
</feature>
<evidence type="ECO:0000259" key="9">
    <source>
        <dbReference type="Pfam" id="PF17766"/>
    </source>
</evidence>
<dbReference type="Gene3D" id="2.60.40.2310">
    <property type="match status" value="1"/>
</dbReference>
<evidence type="ECO:0000256" key="2">
    <source>
        <dbReference type="ARBA" id="ARBA00022670"/>
    </source>
</evidence>
<accession>A0A830C916</accession>
<evidence type="ECO:0000313" key="11">
    <source>
        <dbReference type="Proteomes" id="UP000653305"/>
    </source>
</evidence>
<feature type="active site" description="Charge relay system" evidence="6 7">
    <location>
        <position position="134"/>
    </location>
</feature>
<keyword evidence="2 7" id="KW-0645">Protease</keyword>
<evidence type="ECO:0000256" key="7">
    <source>
        <dbReference type="PROSITE-ProRule" id="PRU01240"/>
    </source>
</evidence>
<evidence type="ECO:0000313" key="10">
    <source>
        <dbReference type="EMBL" id="GFP95646.1"/>
    </source>
</evidence>
<dbReference type="FunFam" id="3.40.50.200:FF:000006">
    <property type="entry name" value="Subtilisin-like protease SBT1.5"/>
    <property type="match status" value="1"/>
</dbReference>
<dbReference type="EMBL" id="BMAC01000401">
    <property type="protein sequence ID" value="GFP95646.1"/>
    <property type="molecule type" value="Genomic_DNA"/>
</dbReference>
<evidence type="ECO:0000256" key="3">
    <source>
        <dbReference type="ARBA" id="ARBA00022729"/>
    </source>
</evidence>
<reference evidence="10" key="1">
    <citation type="submission" date="2020-07" db="EMBL/GenBank/DDBJ databases">
        <title>Ethylene signaling mediates host invasion by parasitic plants.</title>
        <authorList>
            <person name="Yoshida S."/>
        </authorList>
    </citation>
    <scope>NUCLEOTIDE SEQUENCE</scope>
    <source>
        <strain evidence="10">Okayama</strain>
    </source>
</reference>
<dbReference type="SUPFAM" id="SSF52743">
    <property type="entry name" value="Subtilisin-like"/>
    <property type="match status" value="1"/>
</dbReference>
<evidence type="ECO:0000256" key="1">
    <source>
        <dbReference type="ARBA" id="ARBA00011073"/>
    </source>
</evidence>
<keyword evidence="11" id="KW-1185">Reference proteome</keyword>